<comment type="caution">
    <text evidence="4">The sequence shown here is derived from an EMBL/GenBank/DDBJ whole genome shotgun (WGS) entry which is preliminary data.</text>
</comment>
<dbReference type="EMBL" id="JAOTOJ010000002">
    <property type="protein sequence ID" value="KAK9405474.1"/>
    <property type="molecule type" value="Genomic_DNA"/>
</dbReference>
<accession>A0AAW1BTK5</accession>
<keyword evidence="5" id="KW-1185">Reference proteome</keyword>
<dbReference type="PROSITE" id="PS50804">
    <property type="entry name" value="SCAN_BOX"/>
    <property type="match status" value="1"/>
</dbReference>
<evidence type="ECO:0000256" key="1">
    <source>
        <dbReference type="ARBA" id="ARBA00023242"/>
    </source>
</evidence>
<dbReference type="SMART" id="SM00431">
    <property type="entry name" value="SCAN"/>
    <property type="match status" value="1"/>
</dbReference>
<dbReference type="InterPro" id="IPR003309">
    <property type="entry name" value="SCAN_dom"/>
</dbReference>
<dbReference type="FunFam" id="1.10.4020.10:FF:000001">
    <property type="entry name" value="zinc finger protein 263 isoform X1"/>
    <property type="match status" value="1"/>
</dbReference>
<evidence type="ECO:0000313" key="5">
    <source>
        <dbReference type="Proteomes" id="UP001474421"/>
    </source>
</evidence>
<dbReference type="AlphaFoldDB" id="A0AAW1BTK5"/>
<evidence type="ECO:0000313" key="4">
    <source>
        <dbReference type="EMBL" id="KAK9405474.1"/>
    </source>
</evidence>
<protein>
    <submittedName>
        <fullName evidence="4">Zinc finger and SCAN domain-containing protein 31-like</fullName>
    </submittedName>
</protein>
<feature type="compositionally biased region" description="Polar residues" evidence="2">
    <location>
        <begin position="301"/>
        <end position="316"/>
    </location>
</feature>
<dbReference type="PANTHER" id="PTHR45935:SF15">
    <property type="entry name" value="SCAN BOX DOMAIN-CONTAINING PROTEIN"/>
    <property type="match status" value="1"/>
</dbReference>
<feature type="region of interest" description="Disordered" evidence="2">
    <location>
        <begin position="399"/>
        <end position="419"/>
    </location>
</feature>
<dbReference type="CDD" id="cd07936">
    <property type="entry name" value="SCAN"/>
    <property type="match status" value="1"/>
</dbReference>
<dbReference type="Gene3D" id="1.10.4020.10">
    <property type="entry name" value="DNA breaking-rejoining enzymes"/>
    <property type="match status" value="1"/>
</dbReference>
<organism evidence="4 5">
    <name type="scientific">Crotalus adamanteus</name>
    <name type="common">Eastern diamondback rattlesnake</name>
    <dbReference type="NCBI Taxonomy" id="8729"/>
    <lineage>
        <taxon>Eukaryota</taxon>
        <taxon>Metazoa</taxon>
        <taxon>Chordata</taxon>
        <taxon>Craniata</taxon>
        <taxon>Vertebrata</taxon>
        <taxon>Euteleostomi</taxon>
        <taxon>Lepidosauria</taxon>
        <taxon>Squamata</taxon>
        <taxon>Bifurcata</taxon>
        <taxon>Unidentata</taxon>
        <taxon>Episquamata</taxon>
        <taxon>Toxicofera</taxon>
        <taxon>Serpentes</taxon>
        <taxon>Colubroidea</taxon>
        <taxon>Viperidae</taxon>
        <taxon>Crotalinae</taxon>
        <taxon>Crotalus</taxon>
    </lineage>
</organism>
<dbReference type="Pfam" id="PF02023">
    <property type="entry name" value="SCAN"/>
    <property type="match status" value="1"/>
</dbReference>
<feature type="compositionally biased region" description="Low complexity" evidence="2">
    <location>
        <begin position="399"/>
        <end position="411"/>
    </location>
</feature>
<name>A0AAW1BTK5_CROAD</name>
<proteinExistence type="predicted"/>
<dbReference type="InterPro" id="IPR038269">
    <property type="entry name" value="SCAN_sf"/>
</dbReference>
<sequence>MAAERLQRVGRVPSIVQTESIWEGLRRMAAHPQVKEEPGEGLLPQREAQWHGCVTIVGAPPCPWEVASTVPEEPWPWDNAEAFLGSFEQVAQACQWPTEEWASRLLPALRGEAEQAYRRLSSPHQEDYEKVKVAILRGDILNREKQRQRFRHFCYQEAEGPRGAYSRLQALCHEWLKVERLSKEQILETLVLEQLLDTLPPEVQNWVREQDPENCSQAVGLAEEYLNAQRNTKAEEQQAAVVLYRSLGIQPPSDLEERQGCPQVKAEEEAEAQIVAEKWCPVVVEEEKHTTEDAGQGDPSVLSQGNAEQAISSTAPTGFPRALRYNGGRGDAKEEPPSGSAFHRGDAHPPAEGRTWIAGLLQSWKELKEPKGIPRAEGKRVLPQSGLLSGRSGRSGCCHLFGASAGSSRSRLGGGGSGR</sequence>
<keyword evidence="1" id="KW-0539">Nucleus</keyword>
<reference evidence="4 5" key="1">
    <citation type="journal article" date="2024" name="Proc. Natl. Acad. Sci. U.S.A.">
        <title>The genetic regulatory architecture and epigenomic basis for age-related changes in rattlesnake venom.</title>
        <authorList>
            <person name="Hogan M.P."/>
            <person name="Holding M.L."/>
            <person name="Nystrom G.S."/>
            <person name="Colston T.J."/>
            <person name="Bartlett D.A."/>
            <person name="Mason A.J."/>
            <person name="Ellsworth S.A."/>
            <person name="Rautsaw R.M."/>
            <person name="Lawrence K.C."/>
            <person name="Strickland J.L."/>
            <person name="He B."/>
            <person name="Fraser P."/>
            <person name="Margres M.J."/>
            <person name="Gilbert D.M."/>
            <person name="Gibbs H.L."/>
            <person name="Parkinson C.L."/>
            <person name="Rokyta D.R."/>
        </authorList>
    </citation>
    <scope>NUCLEOTIDE SEQUENCE [LARGE SCALE GENOMIC DNA]</scope>
    <source>
        <strain evidence="4">DRR0105</strain>
    </source>
</reference>
<evidence type="ECO:0000259" key="3">
    <source>
        <dbReference type="PROSITE" id="PS50804"/>
    </source>
</evidence>
<feature type="region of interest" description="Disordered" evidence="2">
    <location>
        <begin position="287"/>
        <end position="351"/>
    </location>
</feature>
<dbReference type="InterPro" id="IPR050916">
    <property type="entry name" value="SCAN-C2H2_zinc_finger"/>
</dbReference>
<dbReference type="Proteomes" id="UP001474421">
    <property type="component" value="Unassembled WGS sequence"/>
</dbReference>
<feature type="domain" description="SCAN box" evidence="3">
    <location>
        <begin position="147"/>
        <end position="224"/>
    </location>
</feature>
<dbReference type="SUPFAM" id="SSF47353">
    <property type="entry name" value="Retrovirus capsid dimerization domain-like"/>
    <property type="match status" value="1"/>
</dbReference>
<gene>
    <name evidence="4" type="ORF">NXF25_004248</name>
</gene>
<dbReference type="PANTHER" id="PTHR45935">
    <property type="entry name" value="PROTEIN ZBED8-RELATED"/>
    <property type="match status" value="1"/>
</dbReference>
<evidence type="ECO:0000256" key="2">
    <source>
        <dbReference type="SAM" id="MobiDB-lite"/>
    </source>
</evidence>